<reference evidence="3" key="2">
    <citation type="submission" date="2023-05" db="EMBL/GenBank/DDBJ databases">
        <authorList>
            <consortium name="Lawrence Berkeley National Laboratory"/>
            <person name="Steindorff A."/>
            <person name="Hensen N."/>
            <person name="Bonometti L."/>
            <person name="Westerberg I."/>
            <person name="Brannstrom I.O."/>
            <person name="Guillou S."/>
            <person name="Cros-Aarteil S."/>
            <person name="Calhoun S."/>
            <person name="Haridas S."/>
            <person name="Kuo A."/>
            <person name="Mondo S."/>
            <person name="Pangilinan J."/>
            <person name="Riley R."/>
            <person name="Labutti K."/>
            <person name="Andreopoulos B."/>
            <person name="Lipzen A."/>
            <person name="Chen C."/>
            <person name="Yanf M."/>
            <person name="Daum C."/>
            <person name="Ng V."/>
            <person name="Clum A."/>
            <person name="Ohm R."/>
            <person name="Martin F."/>
            <person name="Silar P."/>
            <person name="Natvig D."/>
            <person name="Lalanne C."/>
            <person name="Gautier V."/>
            <person name="Ament-Velasquez S.L."/>
            <person name="Kruys A."/>
            <person name="Hutchinson M.I."/>
            <person name="Powell A.J."/>
            <person name="Barry K."/>
            <person name="Miller A.N."/>
            <person name="Grigoriev I.V."/>
            <person name="Debuchy R."/>
            <person name="Gladieux P."/>
            <person name="Thoren M.H."/>
            <person name="Johannesson H."/>
        </authorList>
    </citation>
    <scope>NUCLEOTIDE SEQUENCE</scope>
    <source>
        <strain evidence="3">CBS 532.94</strain>
    </source>
</reference>
<feature type="signal peptide" evidence="1">
    <location>
        <begin position="1"/>
        <end position="23"/>
    </location>
</feature>
<sequence>MPGAQLLLRAATLLTLLLPSTQAQSTRCQWASLRSATDAVLESLSSGTLSASVPSSNFTYTQNLHAMDISAPASILSTPLSAAYTHSIIDQDACAAFVKLVINSTSSSPNSTGTSPQENENKPILLGMHLHYTYTPSTGAALNTLNLVAAGPQDWQMGVAPTTTNITNTLLTYLQHEAWPALSRAKQDSRAILQSIAESYLNFLAGNSTSTTSTSNETVASVPWGRPCSRLEGAMYTAIADSERCDKGIVTFQEGPGRGLGVTERSAFVVDESVGAVSVLARDGRLHDAASVFEMRVVEGGLRYVHQFASLAG</sequence>
<evidence type="ECO:0000256" key="1">
    <source>
        <dbReference type="SAM" id="SignalP"/>
    </source>
</evidence>
<proteinExistence type="predicted"/>
<gene>
    <name evidence="3" type="ORF">C8A03DRAFT_44443</name>
</gene>
<name>A0AAN7HDN7_9PEZI</name>
<feature type="domain" description="DUF8021" evidence="2">
    <location>
        <begin position="186"/>
        <end position="308"/>
    </location>
</feature>
<dbReference type="AlphaFoldDB" id="A0AAN7HDN7"/>
<keyword evidence="1" id="KW-0732">Signal</keyword>
<organism evidence="3 4">
    <name type="scientific">Achaetomium macrosporum</name>
    <dbReference type="NCBI Taxonomy" id="79813"/>
    <lineage>
        <taxon>Eukaryota</taxon>
        <taxon>Fungi</taxon>
        <taxon>Dikarya</taxon>
        <taxon>Ascomycota</taxon>
        <taxon>Pezizomycotina</taxon>
        <taxon>Sordariomycetes</taxon>
        <taxon>Sordariomycetidae</taxon>
        <taxon>Sordariales</taxon>
        <taxon>Chaetomiaceae</taxon>
        <taxon>Achaetomium</taxon>
    </lineage>
</organism>
<evidence type="ECO:0000313" key="3">
    <source>
        <dbReference type="EMBL" id="KAK4237725.1"/>
    </source>
</evidence>
<dbReference type="Proteomes" id="UP001303760">
    <property type="component" value="Unassembled WGS sequence"/>
</dbReference>
<evidence type="ECO:0000313" key="4">
    <source>
        <dbReference type="Proteomes" id="UP001303760"/>
    </source>
</evidence>
<accession>A0AAN7HDN7</accession>
<dbReference type="EMBL" id="MU860125">
    <property type="protein sequence ID" value="KAK4237725.1"/>
    <property type="molecule type" value="Genomic_DNA"/>
</dbReference>
<protein>
    <recommendedName>
        <fullName evidence="2">DUF8021 domain-containing protein</fullName>
    </recommendedName>
</protein>
<keyword evidence="4" id="KW-1185">Reference proteome</keyword>
<dbReference type="InterPro" id="IPR058334">
    <property type="entry name" value="DUF8021"/>
</dbReference>
<comment type="caution">
    <text evidence="3">The sequence shown here is derived from an EMBL/GenBank/DDBJ whole genome shotgun (WGS) entry which is preliminary data.</text>
</comment>
<feature type="chain" id="PRO_5042940856" description="DUF8021 domain-containing protein" evidence="1">
    <location>
        <begin position="24"/>
        <end position="313"/>
    </location>
</feature>
<evidence type="ECO:0000259" key="2">
    <source>
        <dbReference type="Pfam" id="PF26061"/>
    </source>
</evidence>
<dbReference type="Pfam" id="PF26061">
    <property type="entry name" value="DUF8021"/>
    <property type="match status" value="1"/>
</dbReference>
<reference evidence="3" key="1">
    <citation type="journal article" date="2023" name="Mol. Phylogenet. Evol.">
        <title>Genome-scale phylogeny and comparative genomics of the fungal order Sordariales.</title>
        <authorList>
            <person name="Hensen N."/>
            <person name="Bonometti L."/>
            <person name="Westerberg I."/>
            <person name="Brannstrom I.O."/>
            <person name="Guillou S."/>
            <person name="Cros-Aarteil S."/>
            <person name="Calhoun S."/>
            <person name="Haridas S."/>
            <person name="Kuo A."/>
            <person name="Mondo S."/>
            <person name="Pangilinan J."/>
            <person name="Riley R."/>
            <person name="LaButti K."/>
            <person name="Andreopoulos B."/>
            <person name="Lipzen A."/>
            <person name="Chen C."/>
            <person name="Yan M."/>
            <person name="Daum C."/>
            <person name="Ng V."/>
            <person name="Clum A."/>
            <person name="Steindorff A."/>
            <person name="Ohm R.A."/>
            <person name="Martin F."/>
            <person name="Silar P."/>
            <person name="Natvig D.O."/>
            <person name="Lalanne C."/>
            <person name="Gautier V."/>
            <person name="Ament-Velasquez S.L."/>
            <person name="Kruys A."/>
            <person name="Hutchinson M.I."/>
            <person name="Powell A.J."/>
            <person name="Barry K."/>
            <person name="Miller A.N."/>
            <person name="Grigoriev I.V."/>
            <person name="Debuchy R."/>
            <person name="Gladieux P."/>
            <person name="Hiltunen Thoren M."/>
            <person name="Johannesson H."/>
        </authorList>
    </citation>
    <scope>NUCLEOTIDE SEQUENCE</scope>
    <source>
        <strain evidence="3">CBS 532.94</strain>
    </source>
</reference>